<evidence type="ECO:0000256" key="3">
    <source>
        <dbReference type="ARBA" id="ARBA00022729"/>
    </source>
</evidence>
<evidence type="ECO:0000313" key="7">
    <source>
        <dbReference type="Proteomes" id="UP000225706"/>
    </source>
</evidence>
<dbReference type="CDD" id="cd19941">
    <property type="entry name" value="TIL"/>
    <property type="match status" value="1"/>
</dbReference>
<evidence type="ECO:0000256" key="2">
    <source>
        <dbReference type="ARBA" id="ARBA00022525"/>
    </source>
</evidence>
<dbReference type="PROSITE" id="PS50184">
    <property type="entry name" value="VWFC_2"/>
    <property type="match status" value="1"/>
</dbReference>
<dbReference type="SUPFAM" id="SSF57603">
    <property type="entry name" value="FnI-like domain"/>
    <property type="match status" value="2"/>
</dbReference>
<dbReference type="SUPFAM" id="SSF49899">
    <property type="entry name" value="Concanavalin A-like lectins/glucanases"/>
    <property type="match status" value="1"/>
</dbReference>
<dbReference type="PANTHER" id="PTHR46698">
    <property type="entry name" value="CROSSVEINLESS 2"/>
    <property type="match status" value="1"/>
</dbReference>
<evidence type="ECO:0000259" key="5">
    <source>
        <dbReference type="PROSITE" id="PS50184"/>
    </source>
</evidence>
<evidence type="ECO:0000313" key="6">
    <source>
        <dbReference type="EMBL" id="PFX22305.1"/>
    </source>
</evidence>
<dbReference type="AlphaFoldDB" id="A0A2B4S1E1"/>
<protein>
    <submittedName>
        <fullName evidence="6">Protein kinase C-binding protein NELL2</fullName>
    </submittedName>
</protein>
<dbReference type="SMART" id="SM00214">
    <property type="entry name" value="VWC"/>
    <property type="match status" value="2"/>
</dbReference>
<dbReference type="Pfam" id="PF13385">
    <property type="entry name" value="Laminin_G_3"/>
    <property type="match status" value="1"/>
</dbReference>
<evidence type="ECO:0000256" key="1">
    <source>
        <dbReference type="ARBA" id="ARBA00004613"/>
    </source>
</evidence>
<feature type="domain" description="VWFC" evidence="5">
    <location>
        <begin position="293"/>
        <end position="356"/>
    </location>
</feature>
<keyword evidence="6" id="KW-0808">Transferase</keyword>
<dbReference type="PROSITE" id="PS01208">
    <property type="entry name" value="VWFC_1"/>
    <property type="match status" value="1"/>
</dbReference>
<keyword evidence="2" id="KW-0964">Secreted</keyword>
<dbReference type="PANTHER" id="PTHR46698:SF4">
    <property type="entry name" value="CROSSVEINLESS 2"/>
    <property type="match status" value="1"/>
</dbReference>
<dbReference type="InterPro" id="IPR013320">
    <property type="entry name" value="ConA-like_dom_sf"/>
</dbReference>
<dbReference type="STRING" id="50429.A0A2B4S1E1"/>
<keyword evidence="6" id="KW-0418">Kinase</keyword>
<comment type="subcellular location">
    <subcellularLocation>
        <location evidence="1">Secreted</location>
    </subcellularLocation>
</comment>
<accession>A0A2B4S1E1</accession>
<name>A0A2B4S1E1_STYPI</name>
<gene>
    <name evidence="6" type="primary">nell2</name>
    <name evidence="6" type="ORF">AWC38_SpisGene13177</name>
</gene>
<sequence>MAGLRNVFFTGIVLFFLAQRISSNSNLPKEINVFDAVGLGSKVFPGVSSTTGQNNKSPAYLFTKQTNHMIASQNAFEEVDKLIHNSSDFIVSAYAKLMAKEIYKNPIVSINSKDGHQLYFLLQISGNQRGTGLEIVVTVQTKGGSLKRFQVSSSRSLDYTKWHKIAVRIQEAESLLRVYVDDSMINVFSFKYTPQPYPKDAQLRLGQVFEVYSENTGEITSRFRGDLQDVKFVKGSPLSDCSRIAKCQCTDVVGKKDCVVDGLRYADGKRWTKDKCNICHCKWGQVMCTHTCQVCKDNGQTYMEGETWKSSNDSCYTCKCEDGKVTCSPPVCAKPDCSGKSGVLVTLKGQCCPICKEDQCRGTGKVFKCGCDVTCSNFHDFKCQSCTESCFCPEGRVLNDQGKCMASARCGCLHQGKRYKPLDQFSDNCQFCLCVGGKMNCYKWC</sequence>
<reference evidence="7" key="1">
    <citation type="journal article" date="2017" name="bioRxiv">
        <title>Comparative analysis of the genomes of Stylophora pistillata and Acropora digitifera provides evidence for extensive differences between species of corals.</title>
        <authorList>
            <person name="Voolstra C.R."/>
            <person name="Li Y."/>
            <person name="Liew Y.J."/>
            <person name="Baumgarten S."/>
            <person name="Zoccola D."/>
            <person name="Flot J.-F."/>
            <person name="Tambutte S."/>
            <person name="Allemand D."/>
            <person name="Aranda M."/>
        </authorList>
    </citation>
    <scope>NUCLEOTIDE SEQUENCE [LARGE SCALE GENOMIC DNA]</scope>
</reference>
<dbReference type="Gene3D" id="6.20.200.20">
    <property type="match status" value="1"/>
</dbReference>
<dbReference type="EMBL" id="LSMT01000244">
    <property type="protein sequence ID" value="PFX22305.1"/>
    <property type="molecule type" value="Genomic_DNA"/>
</dbReference>
<dbReference type="Pfam" id="PF00093">
    <property type="entry name" value="VWC"/>
    <property type="match status" value="1"/>
</dbReference>
<proteinExistence type="predicted"/>
<dbReference type="InterPro" id="IPR052424">
    <property type="entry name" value="Kielin_Chordin-BMP_Reg"/>
</dbReference>
<comment type="caution">
    <text evidence="6">The sequence shown here is derived from an EMBL/GenBank/DDBJ whole genome shotgun (WGS) entry which is preliminary data.</text>
</comment>
<dbReference type="Proteomes" id="UP000225706">
    <property type="component" value="Unassembled WGS sequence"/>
</dbReference>
<feature type="signal peptide" evidence="4">
    <location>
        <begin position="1"/>
        <end position="23"/>
    </location>
</feature>
<keyword evidence="7" id="KW-1185">Reference proteome</keyword>
<organism evidence="6 7">
    <name type="scientific">Stylophora pistillata</name>
    <name type="common">Smooth cauliflower coral</name>
    <dbReference type="NCBI Taxonomy" id="50429"/>
    <lineage>
        <taxon>Eukaryota</taxon>
        <taxon>Metazoa</taxon>
        <taxon>Cnidaria</taxon>
        <taxon>Anthozoa</taxon>
        <taxon>Hexacorallia</taxon>
        <taxon>Scleractinia</taxon>
        <taxon>Astrocoeniina</taxon>
        <taxon>Pocilloporidae</taxon>
        <taxon>Stylophora</taxon>
    </lineage>
</organism>
<dbReference type="GO" id="GO:0005576">
    <property type="term" value="C:extracellular region"/>
    <property type="evidence" value="ECO:0007669"/>
    <property type="project" value="UniProtKB-SubCell"/>
</dbReference>
<feature type="chain" id="PRO_5012428281" evidence="4">
    <location>
        <begin position="24"/>
        <end position="445"/>
    </location>
</feature>
<evidence type="ECO:0000256" key="4">
    <source>
        <dbReference type="SAM" id="SignalP"/>
    </source>
</evidence>
<dbReference type="OrthoDB" id="5946158at2759"/>
<keyword evidence="3 4" id="KW-0732">Signal</keyword>
<dbReference type="InterPro" id="IPR001007">
    <property type="entry name" value="VWF_dom"/>
</dbReference>
<dbReference type="GO" id="GO:0016301">
    <property type="term" value="F:kinase activity"/>
    <property type="evidence" value="ECO:0007669"/>
    <property type="project" value="UniProtKB-KW"/>
</dbReference>
<dbReference type="Gene3D" id="2.10.70.10">
    <property type="entry name" value="Complement Module, domain 1"/>
    <property type="match status" value="1"/>
</dbReference>
<dbReference type="Gene3D" id="2.60.120.200">
    <property type="match status" value="1"/>
</dbReference>